<dbReference type="Pfam" id="PF04707">
    <property type="entry name" value="PRELI"/>
    <property type="match status" value="1"/>
</dbReference>
<evidence type="ECO:0000259" key="1">
    <source>
        <dbReference type="PROSITE" id="PS50904"/>
    </source>
</evidence>
<dbReference type="PROSITE" id="PS50904">
    <property type="entry name" value="PRELI_MSF1"/>
    <property type="match status" value="1"/>
</dbReference>
<dbReference type="EMBL" id="HBEZ01058372">
    <property type="protein sequence ID" value="CAD8660847.1"/>
    <property type="molecule type" value="Transcribed_RNA"/>
</dbReference>
<dbReference type="AlphaFoldDB" id="A0A7S0R0I9"/>
<reference evidence="2" key="1">
    <citation type="submission" date="2021-01" db="EMBL/GenBank/DDBJ databases">
        <authorList>
            <person name="Corre E."/>
            <person name="Pelletier E."/>
            <person name="Niang G."/>
            <person name="Scheremetjew M."/>
            <person name="Finn R."/>
            <person name="Kale V."/>
            <person name="Holt S."/>
            <person name="Cochrane G."/>
            <person name="Meng A."/>
            <person name="Brown T."/>
            <person name="Cohen L."/>
        </authorList>
    </citation>
    <scope>NUCLEOTIDE SEQUENCE</scope>
    <source>
        <strain evidence="2">CCAP979/52</strain>
    </source>
</reference>
<organism evidence="2">
    <name type="scientific">Cryptomonas curvata</name>
    <dbReference type="NCBI Taxonomy" id="233186"/>
    <lineage>
        <taxon>Eukaryota</taxon>
        <taxon>Cryptophyceae</taxon>
        <taxon>Cryptomonadales</taxon>
        <taxon>Cryptomonadaceae</taxon>
        <taxon>Cryptomonas</taxon>
    </lineage>
</organism>
<dbReference type="PANTHER" id="PTHR11158">
    <property type="entry name" value="MSF1/PX19 RELATED"/>
    <property type="match status" value="1"/>
</dbReference>
<accession>A0A7S0R0I9</accession>
<dbReference type="InterPro" id="IPR037365">
    <property type="entry name" value="Slowmo/Ups"/>
</dbReference>
<sequence>MVKIQRQVIVYQHPFDAVTASLWSKYDGHKHVKEVHVLHRHIDEDGRLHSKRLLAMSGNIPAIFRPFVPLRPVFMLETVIVDPERQLMTVHTTNINMTELVNATSNSRYCPDAGASPELDMGTRYQIDISVEAFPSHSSHAVDPVASDSSAEGAGWTVGVRAGKTGYLASKLEGWVAGKLLGNVNKGGRFVDSFCQRWRSRHVSHCSDTDASPRAASGPSSAWRLADDHGAADARYPSACGWNGSAGAETLAEPMGGTDGSSMLAAFGGSLQRERAGTRLLARMSAAAAAAAGGCVWR</sequence>
<feature type="domain" description="PRELI/MSF1" evidence="1">
    <location>
        <begin position="2"/>
        <end position="203"/>
    </location>
</feature>
<proteinExistence type="predicted"/>
<evidence type="ECO:0000313" key="2">
    <source>
        <dbReference type="EMBL" id="CAD8660847.1"/>
    </source>
</evidence>
<dbReference type="InterPro" id="IPR006797">
    <property type="entry name" value="PRELI/MSF1_dom"/>
</dbReference>
<protein>
    <recommendedName>
        <fullName evidence="1">PRELI/MSF1 domain-containing protein</fullName>
    </recommendedName>
</protein>
<gene>
    <name evidence="2" type="ORF">CCUR1050_LOCUS31995</name>
</gene>
<name>A0A7S0R0I9_9CRYP</name>
<dbReference type="GO" id="GO:0005758">
    <property type="term" value="C:mitochondrial intermembrane space"/>
    <property type="evidence" value="ECO:0007669"/>
    <property type="project" value="InterPro"/>
</dbReference>